<sequence>MGRSGGAIHNSQGRSLHMVNCGPEADDPPSDYHQEVSSHLVLHHNACVIHLTSSHHMGILSSHISPEKRKKMSTNILKLTKLYALNKYNIQPPLCSHVSPPRLPFPAPSLVSTLVCFPTSTSRSFPVWPSYLPTALTRPPGSGSSGEGSERFPIKH</sequence>
<protein>
    <submittedName>
        <fullName evidence="2">(raccoon dog) hypothetical protein</fullName>
    </submittedName>
</protein>
<name>A0A811ZIN8_NYCPR</name>
<feature type="region of interest" description="Disordered" evidence="1">
    <location>
        <begin position="1"/>
        <end position="33"/>
    </location>
</feature>
<comment type="caution">
    <text evidence="2">The sequence shown here is derived from an EMBL/GenBank/DDBJ whole genome shotgun (WGS) entry which is preliminary data.</text>
</comment>
<gene>
    <name evidence="2" type="ORF">NYPRO_LOCUS21324</name>
</gene>
<reference evidence="2" key="1">
    <citation type="submission" date="2020-12" db="EMBL/GenBank/DDBJ databases">
        <authorList>
            <consortium name="Molecular Ecology Group"/>
        </authorList>
    </citation>
    <scope>NUCLEOTIDE SEQUENCE</scope>
    <source>
        <strain evidence="2">TBG_1078</strain>
    </source>
</reference>
<dbReference type="EMBL" id="CAJHUB010000768">
    <property type="protein sequence ID" value="CAD7688531.1"/>
    <property type="molecule type" value="Genomic_DNA"/>
</dbReference>
<evidence type="ECO:0000256" key="1">
    <source>
        <dbReference type="SAM" id="MobiDB-lite"/>
    </source>
</evidence>
<keyword evidence="3" id="KW-1185">Reference proteome</keyword>
<evidence type="ECO:0000313" key="2">
    <source>
        <dbReference type="EMBL" id="CAD7688531.1"/>
    </source>
</evidence>
<dbReference type="Proteomes" id="UP000645828">
    <property type="component" value="Unassembled WGS sequence"/>
</dbReference>
<dbReference type="AlphaFoldDB" id="A0A811ZIN8"/>
<evidence type="ECO:0000313" key="3">
    <source>
        <dbReference type="Proteomes" id="UP000645828"/>
    </source>
</evidence>
<accession>A0A811ZIN8</accession>
<organism evidence="2 3">
    <name type="scientific">Nyctereutes procyonoides</name>
    <name type="common">Raccoon dog</name>
    <name type="synonym">Canis procyonoides</name>
    <dbReference type="NCBI Taxonomy" id="34880"/>
    <lineage>
        <taxon>Eukaryota</taxon>
        <taxon>Metazoa</taxon>
        <taxon>Chordata</taxon>
        <taxon>Craniata</taxon>
        <taxon>Vertebrata</taxon>
        <taxon>Euteleostomi</taxon>
        <taxon>Mammalia</taxon>
        <taxon>Eutheria</taxon>
        <taxon>Laurasiatheria</taxon>
        <taxon>Carnivora</taxon>
        <taxon>Caniformia</taxon>
        <taxon>Canidae</taxon>
        <taxon>Nyctereutes</taxon>
    </lineage>
</organism>
<proteinExistence type="predicted"/>